<evidence type="ECO:0000313" key="1">
    <source>
        <dbReference type="EMBL" id="SNS21785.1"/>
    </source>
</evidence>
<keyword evidence="2" id="KW-1185">Reference proteome</keyword>
<dbReference type="Proteomes" id="UP000198386">
    <property type="component" value="Unassembled WGS sequence"/>
</dbReference>
<reference evidence="2" key="1">
    <citation type="submission" date="2017-06" db="EMBL/GenBank/DDBJ databases">
        <authorList>
            <person name="Varghese N."/>
            <person name="Submissions S."/>
        </authorList>
    </citation>
    <scope>NUCLEOTIDE SEQUENCE [LARGE SCALE GENOMIC DNA]</scope>
    <source>
        <strain evidence="2">DSM 45423</strain>
    </source>
</reference>
<proteinExistence type="predicted"/>
<evidence type="ECO:0000313" key="2">
    <source>
        <dbReference type="Proteomes" id="UP000198386"/>
    </source>
</evidence>
<dbReference type="RefSeq" id="WP_176449904.1">
    <property type="nucleotide sequence ID" value="NZ_FZOH01000003.1"/>
</dbReference>
<gene>
    <name evidence="1" type="ORF">SAMN04488107_1741</name>
</gene>
<organism evidence="1 2">
    <name type="scientific">Geodermatophilus saharensis</name>
    <dbReference type="NCBI Taxonomy" id="1137994"/>
    <lineage>
        <taxon>Bacteria</taxon>
        <taxon>Bacillati</taxon>
        <taxon>Actinomycetota</taxon>
        <taxon>Actinomycetes</taxon>
        <taxon>Geodermatophilales</taxon>
        <taxon>Geodermatophilaceae</taxon>
        <taxon>Geodermatophilus</taxon>
    </lineage>
</organism>
<dbReference type="AlphaFoldDB" id="A0A239CNQ2"/>
<protein>
    <recommendedName>
        <fullName evidence="3">DUF1036 domain-containing protein</fullName>
    </recommendedName>
</protein>
<dbReference type="EMBL" id="FZOH01000003">
    <property type="protein sequence ID" value="SNS21785.1"/>
    <property type="molecule type" value="Genomic_DNA"/>
</dbReference>
<name>A0A239CNQ2_9ACTN</name>
<sequence>MADVRFTNSHGSRVFVAYMRLDHDCGFCGDPWDVRGWVVLDPGETETRPNDTGNRWFYYYAEGEDGSVWAGPFPAEVRQARFDKCACLGVLQGGVNPYHEVGMRQLDLDRFGGVTFT</sequence>
<evidence type="ECO:0008006" key="3">
    <source>
        <dbReference type="Google" id="ProtNLM"/>
    </source>
</evidence>
<accession>A0A239CNQ2</accession>